<evidence type="ECO:0000313" key="3">
    <source>
        <dbReference type="Proteomes" id="UP000585437"/>
    </source>
</evidence>
<keyword evidence="2" id="KW-0645">Protease</keyword>
<proteinExistence type="predicted"/>
<keyword evidence="3" id="KW-1185">Reference proteome</keyword>
<reference evidence="2 3" key="1">
    <citation type="submission" date="2020-08" db="EMBL/GenBank/DDBJ databases">
        <title>The Agave Microbiome: Exploring the role of microbial communities in plant adaptations to desert environments.</title>
        <authorList>
            <person name="Partida-Martinez L.P."/>
        </authorList>
    </citation>
    <scope>NUCLEOTIDE SEQUENCE [LARGE SCALE GENOMIC DNA]</scope>
    <source>
        <strain evidence="2 3">AS3.12</strain>
    </source>
</reference>
<feature type="transmembrane region" description="Helical" evidence="1">
    <location>
        <begin position="67"/>
        <end position="83"/>
    </location>
</feature>
<dbReference type="Gene3D" id="2.40.70.10">
    <property type="entry name" value="Acid Proteases"/>
    <property type="match status" value="1"/>
</dbReference>
<dbReference type="GO" id="GO:0004190">
    <property type="term" value="F:aspartic-type endopeptidase activity"/>
    <property type="evidence" value="ECO:0007669"/>
    <property type="project" value="InterPro"/>
</dbReference>
<dbReference type="AlphaFoldDB" id="A0A7X0MR54"/>
<dbReference type="EMBL" id="JACHBU010000001">
    <property type="protein sequence ID" value="MBB6506840.1"/>
    <property type="molecule type" value="Genomic_DNA"/>
</dbReference>
<evidence type="ECO:0000313" key="2">
    <source>
        <dbReference type="EMBL" id="MBB6506840.1"/>
    </source>
</evidence>
<protein>
    <submittedName>
        <fullName evidence="2">Aspartyl protease family protein</fullName>
    </submittedName>
</protein>
<dbReference type="NCBIfam" id="TIGR02281">
    <property type="entry name" value="clan_AA_DTGA"/>
    <property type="match status" value="1"/>
</dbReference>
<name>A0A7X0MR54_9HYPH</name>
<keyword evidence="1" id="KW-0812">Transmembrane</keyword>
<organism evidence="2 3">
    <name type="scientific">Rhizobium soli</name>
    <dbReference type="NCBI Taxonomy" id="424798"/>
    <lineage>
        <taxon>Bacteria</taxon>
        <taxon>Pseudomonadati</taxon>
        <taxon>Pseudomonadota</taxon>
        <taxon>Alphaproteobacteria</taxon>
        <taxon>Hyphomicrobiales</taxon>
        <taxon>Rhizobiaceae</taxon>
        <taxon>Rhizobium/Agrobacterium group</taxon>
        <taxon>Rhizobium</taxon>
    </lineage>
</organism>
<dbReference type="PROSITE" id="PS00141">
    <property type="entry name" value="ASP_PROTEASE"/>
    <property type="match status" value="1"/>
</dbReference>
<comment type="caution">
    <text evidence="2">The sequence shown here is derived from an EMBL/GenBank/DDBJ whole genome shotgun (WGS) entry which is preliminary data.</text>
</comment>
<feature type="transmembrane region" description="Helical" evidence="1">
    <location>
        <begin position="37"/>
        <end position="55"/>
    </location>
</feature>
<evidence type="ECO:0000256" key="1">
    <source>
        <dbReference type="SAM" id="Phobius"/>
    </source>
</evidence>
<dbReference type="Proteomes" id="UP000585437">
    <property type="component" value="Unassembled WGS sequence"/>
</dbReference>
<dbReference type="InterPro" id="IPR011969">
    <property type="entry name" value="Clan_AA_Asp_peptidase_C"/>
</dbReference>
<dbReference type="Pfam" id="PF13975">
    <property type="entry name" value="gag-asp_proteas"/>
    <property type="match status" value="1"/>
</dbReference>
<keyword evidence="1" id="KW-1133">Transmembrane helix</keyword>
<dbReference type="InterPro" id="IPR034122">
    <property type="entry name" value="Retropepsin-like_bacterial"/>
</dbReference>
<dbReference type="InterPro" id="IPR001969">
    <property type="entry name" value="Aspartic_peptidase_AS"/>
</dbReference>
<keyword evidence="1" id="KW-0472">Membrane</keyword>
<dbReference type="SUPFAM" id="SSF50630">
    <property type="entry name" value="Acid proteases"/>
    <property type="match status" value="1"/>
</dbReference>
<sequence>MNGFTVVLLILGAGLALLVYNHDSGRTFGMANEDFGSLVYLIPIAALLSAGVLQGRRGNLGTVARQLAIWLVIIMALVAAYLYRNDFSSFGARMTAGLMPGTAVVTTSSDGSSAVVIHKTLGDHFKANVGVEGKVLPMLVDTGASSIVLTYEDANRIGLDPSALSYSVTVMTANGRAQAAPVRLSEVSIGPIVRRDVRAMVAEEGRLDESLLGMTFLSTLSSMQMQSDELRLKD</sequence>
<dbReference type="InterPro" id="IPR021109">
    <property type="entry name" value="Peptidase_aspartic_dom_sf"/>
</dbReference>
<keyword evidence="2" id="KW-0378">Hydrolase</keyword>
<accession>A0A7X0MR54</accession>
<dbReference type="CDD" id="cd05483">
    <property type="entry name" value="retropepsin_like_bacteria"/>
    <property type="match status" value="1"/>
</dbReference>
<dbReference type="GO" id="GO:0006508">
    <property type="term" value="P:proteolysis"/>
    <property type="evidence" value="ECO:0007669"/>
    <property type="project" value="UniProtKB-KW"/>
</dbReference>
<gene>
    <name evidence="2" type="ORF">F4695_000159</name>
</gene>
<dbReference type="RefSeq" id="WP_184653312.1">
    <property type="nucleotide sequence ID" value="NZ_JACHBU010000001.1"/>
</dbReference>